<dbReference type="AlphaFoldDB" id="A0A1J1C4V3"/>
<dbReference type="KEGG" id="caby:Cabys_169"/>
<dbReference type="Proteomes" id="UP000183868">
    <property type="component" value="Chromosome"/>
</dbReference>
<evidence type="ECO:0000313" key="2">
    <source>
        <dbReference type="Proteomes" id="UP000183868"/>
    </source>
</evidence>
<accession>A0A1J1C4V3</accession>
<proteinExistence type="predicted"/>
<name>A0A1J1C4V3_CALAY</name>
<gene>
    <name evidence="1" type="ORF">Cabys_169</name>
</gene>
<protein>
    <submittedName>
        <fullName evidence="1">Uncharacterized protein</fullName>
    </submittedName>
</protein>
<dbReference type="EMBL" id="CP018099">
    <property type="protein sequence ID" value="APF16920.1"/>
    <property type="molecule type" value="Genomic_DNA"/>
</dbReference>
<evidence type="ECO:0000313" key="1">
    <source>
        <dbReference type="EMBL" id="APF16920.1"/>
    </source>
</evidence>
<organism evidence="1 2">
    <name type="scientific">Caldithrix abyssi DSM 13497</name>
    <dbReference type="NCBI Taxonomy" id="880073"/>
    <lineage>
        <taxon>Bacteria</taxon>
        <taxon>Pseudomonadati</taxon>
        <taxon>Calditrichota</taxon>
        <taxon>Calditrichia</taxon>
        <taxon>Calditrichales</taxon>
        <taxon>Calditrichaceae</taxon>
        <taxon>Caldithrix</taxon>
    </lineage>
</organism>
<sequence>MCTFPAVGFQSSRKFKSVKISEFLLNHSEFPAWRGLKIFVLLLKLIPQPLIG</sequence>
<reference evidence="1 2" key="1">
    <citation type="submission" date="2016-11" db="EMBL/GenBank/DDBJ databases">
        <title>Genomic analysis of Caldithrix abyssi and proposal of a novel bacterial phylum Caldithrichaeota.</title>
        <authorList>
            <person name="Kublanov I."/>
            <person name="Sigalova O."/>
            <person name="Gavrilov S."/>
            <person name="Lebedinsky A."/>
            <person name="Ivanova N."/>
            <person name="Daum C."/>
            <person name="Reddy T."/>
            <person name="Klenk H.P."/>
            <person name="Goker M."/>
            <person name="Reva O."/>
            <person name="Miroshnichenko M."/>
            <person name="Kyprides N."/>
            <person name="Woyke T."/>
            <person name="Gelfand M."/>
        </authorList>
    </citation>
    <scope>NUCLEOTIDE SEQUENCE [LARGE SCALE GENOMIC DNA]</scope>
    <source>
        <strain evidence="1 2">LF13</strain>
    </source>
</reference>